<dbReference type="PANTHER" id="PTHR46796">
    <property type="entry name" value="HTH-TYPE TRANSCRIPTIONAL ACTIVATOR RHAS-RELATED"/>
    <property type="match status" value="1"/>
</dbReference>
<protein>
    <submittedName>
        <fullName evidence="5">Helix-turn-helix domain-containing protein</fullName>
    </submittedName>
</protein>
<evidence type="ECO:0000313" key="5">
    <source>
        <dbReference type="EMBL" id="UXI67922.1"/>
    </source>
</evidence>
<dbReference type="SMART" id="SM00342">
    <property type="entry name" value="HTH_ARAC"/>
    <property type="match status" value="1"/>
</dbReference>
<dbReference type="Pfam" id="PF12833">
    <property type="entry name" value="HTH_18"/>
    <property type="match status" value="1"/>
</dbReference>
<name>A0ABY6BDN9_9GAMM</name>
<dbReference type="PANTHER" id="PTHR46796:SF15">
    <property type="entry name" value="BLL1074 PROTEIN"/>
    <property type="match status" value="1"/>
</dbReference>
<accession>A0ABY6BDN9</accession>
<dbReference type="RefSeq" id="WP_261694891.1">
    <property type="nucleotide sequence ID" value="NZ_CP104694.1"/>
</dbReference>
<dbReference type="EMBL" id="CP104694">
    <property type="protein sequence ID" value="UXI67922.1"/>
    <property type="molecule type" value="Genomic_DNA"/>
</dbReference>
<dbReference type="InterPro" id="IPR009057">
    <property type="entry name" value="Homeodomain-like_sf"/>
</dbReference>
<gene>
    <name evidence="5" type="ORF">N4264_24870</name>
</gene>
<organism evidence="5 6">
    <name type="scientific">Tahibacter amnicola</name>
    <dbReference type="NCBI Taxonomy" id="2976241"/>
    <lineage>
        <taxon>Bacteria</taxon>
        <taxon>Pseudomonadati</taxon>
        <taxon>Pseudomonadota</taxon>
        <taxon>Gammaproteobacteria</taxon>
        <taxon>Lysobacterales</taxon>
        <taxon>Rhodanobacteraceae</taxon>
        <taxon>Tahibacter</taxon>
    </lineage>
</organism>
<dbReference type="InterPro" id="IPR018060">
    <property type="entry name" value="HTH_AraC"/>
</dbReference>
<sequence>MSQGLSYETRHRAGDALSTHRHATAYAALTLAGCYLERSADGPVACAPGTMIVHPAFHAHGNRFGHLGARVINIPVSATVNTLTVCQAHHLGEALDVFRNAPALLDELLRAARPHQRHALADWHAPFLEALRAGDEPVGTIATRLGVSAAHASRSIQAAYGMSPQLLRREYRWRSALAMLPTTRSLADIAALAGFADQSHLTRVTRSISGASPAALRRGIKCVQDPATVPPVE</sequence>
<keyword evidence="6" id="KW-1185">Reference proteome</keyword>
<evidence type="ECO:0000313" key="6">
    <source>
        <dbReference type="Proteomes" id="UP001064632"/>
    </source>
</evidence>
<keyword evidence="3" id="KW-0804">Transcription</keyword>
<evidence type="ECO:0000256" key="2">
    <source>
        <dbReference type="ARBA" id="ARBA00023125"/>
    </source>
</evidence>
<dbReference type="PROSITE" id="PS01124">
    <property type="entry name" value="HTH_ARAC_FAMILY_2"/>
    <property type="match status" value="1"/>
</dbReference>
<evidence type="ECO:0000256" key="3">
    <source>
        <dbReference type="ARBA" id="ARBA00023163"/>
    </source>
</evidence>
<keyword evidence="1" id="KW-0805">Transcription regulation</keyword>
<dbReference type="Gene3D" id="1.10.10.60">
    <property type="entry name" value="Homeodomain-like"/>
    <property type="match status" value="1"/>
</dbReference>
<dbReference type="SUPFAM" id="SSF46689">
    <property type="entry name" value="Homeodomain-like"/>
    <property type="match status" value="1"/>
</dbReference>
<evidence type="ECO:0000256" key="1">
    <source>
        <dbReference type="ARBA" id="ARBA00023015"/>
    </source>
</evidence>
<dbReference type="InterPro" id="IPR050204">
    <property type="entry name" value="AraC_XylS_family_regulators"/>
</dbReference>
<reference evidence="5" key="1">
    <citation type="submission" date="2022-09" db="EMBL/GenBank/DDBJ databases">
        <title>Tahibacter sp. nov., isolated from a fresh water.</title>
        <authorList>
            <person name="Baek J.H."/>
            <person name="Lee J.K."/>
            <person name="Kim J.M."/>
            <person name="Jeon C.O."/>
        </authorList>
    </citation>
    <scope>NUCLEOTIDE SEQUENCE</scope>
    <source>
        <strain evidence="5">W38</strain>
    </source>
</reference>
<proteinExistence type="predicted"/>
<dbReference type="Proteomes" id="UP001064632">
    <property type="component" value="Chromosome"/>
</dbReference>
<feature type="domain" description="HTH araC/xylS-type" evidence="4">
    <location>
        <begin position="138"/>
        <end position="219"/>
    </location>
</feature>
<keyword evidence="2" id="KW-0238">DNA-binding</keyword>
<evidence type="ECO:0000259" key="4">
    <source>
        <dbReference type="PROSITE" id="PS01124"/>
    </source>
</evidence>